<gene>
    <name evidence="2" type="ORF">CKO43_22050</name>
</gene>
<reference evidence="2" key="2">
    <citation type="journal article" date="2020" name="Microorganisms">
        <title>Osmotic Adaptation and Compatible Solute Biosynthesis of Phototrophic Bacteria as Revealed from Genome Analyses.</title>
        <authorList>
            <person name="Imhoff J.F."/>
            <person name="Rahn T."/>
            <person name="Kunzel S."/>
            <person name="Keller A."/>
            <person name="Neulinger S.C."/>
        </authorList>
    </citation>
    <scope>NUCLEOTIDE SEQUENCE</scope>
    <source>
        <strain evidence="2">IM 151</strain>
    </source>
</reference>
<evidence type="ECO:0000313" key="2">
    <source>
        <dbReference type="EMBL" id="MBK1715439.1"/>
    </source>
</evidence>
<dbReference type="Proteomes" id="UP001041814">
    <property type="component" value="Unassembled WGS sequence"/>
</dbReference>
<protein>
    <recommendedName>
        <fullName evidence="1">FAD-dependent urate hydroxylase HpyO/Asp monooxygenase CreE-like FAD/NAD(P)-binding domain-containing protein</fullName>
    </recommendedName>
</protein>
<accession>A0ABS1E0A7</accession>
<dbReference type="PANTHER" id="PTHR40254">
    <property type="entry name" value="BLR0577 PROTEIN"/>
    <property type="match status" value="1"/>
</dbReference>
<dbReference type="PRINTS" id="PR00368">
    <property type="entry name" value="FADPNR"/>
</dbReference>
<dbReference type="SUPFAM" id="SSF51905">
    <property type="entry name" value="FAD/NAD(P)-binding domain"/>
    <property type="match status" value="1"/>
</dbReference>
<keyword evidence="3" id="KW-1185">Reference proteome</keyword>
<feature type="domain" description="FAD-dependent urate hydroxylase HpyO/Asp monooxygenase CreE-like FAD/NAD(P)-binding" evidence="1">
    <location>
        <begin position="17"/>
        <end position="165"/>
    </location>
</feature>
<dbReference type="EMBL" id="NRRU01000121">
    <property type="protein sequence ID" value="MBK1715439.1"/>
    <property type="molecule type" value="Genomic_DNA"/>
</dbReference>
<dbReference type="RefSeq" id="WP_200380016.1">
    <property type="nucleotide sequence ID" value="NZ_NRRU01000121.1"/>
</dbReference>
<dbReference type="InterPro" id="IPR036188">
    <property type="entry name" value="FAD/NAD-bd_sf"/>
</dbReference>
<evidence type="ECO:0000259" key="1">
    <source>
        <dbReference type="Pfam" id="PF13454"/>
    </source>
</evidence>
<name>A0ABS1E0A7_RUBGE</name>
<dbReference type="InterPro" id="IPR052189">
    <property type="entry name" value="L-asp_N-monooxygenase_NS-form"/>
</dbReference>
<evidence type="ECO:0000313" key="3">
    <source>
        <dbReference type="Proteomes" id="UP001041814"/>
    </source>
</evidence>
<sequence>MSIFPSVISGATPLRIAVVGAGFSGAAVVVHLLRLLPAGSCVHLLERGGRFGRGLAYGTCSPSHWLNVPAGGLALDPARPDAFVQWLQQRFPAFGAGDFVPRMLLGEYFADELAAAEAEARVRGVELRRHVAEVRAIEHDGRVFHVTATGLPPLAAERVVLATGHLPPRRVALPGADWDEPGFVADPYAPGWQAALPDGAAVLVLGTGLSAIDVLMALQDRGHAGPVTLLSRRGLLPQAHRWLDAKPQPASVPQPDWQHETRLRPLLRTLRRTIADAAAQGCDWRDVMARMRPQTPALWQRLSARDRRQFLRHLQPWWDSHRHRLAPGIHARLTALAAAGRVELAAGRLQQLQRGADGRIGVRWQRRGGGMRQAAFDAVVNCTGASAALAGSADPLLASLCARGWLQADPLGLGLLVDEQFGMPGVPGLYYIGPMLKAQRWEAIAVPELRQHAKALAQVLAAGALAPA</sequence>
<dbReference type="Pfam" id="PF13454">
    <property type="entry name" value="NAD_binding_9"/>
    <property type="match status" value="1"/>
</dbReference>
<organism evidence="2 3">
    <name type="scientific">Rubrivivax gelatinosus</name>
    <name type="common">Rhodocyclus gelatinosus</name>
    <name type="synonym">Rhodopseudomonas gelatinosa</name>
    <dbReference type="NCBI Taxonomy" id="28068"/>
    <lineage>
        <taxon>Bacteria</taxon>
        <taxon>Pseudomonadati</taxon>
        <taxon>Pseudomonadota</taxon>
        <taxon>Betaproteobacteria</taxon>
        <taxon>Burkholderiales</taxon>
        <taxon>Sphaerotilaceae</taxon>
        <taxon>Rubrivivax</taxon>
    </lineage>
</organism>
<dbReference type="PANTHER" id="PTHR40254:SF1">
    <property type="entry name" value="BLR0577 PROTEIN"/>
    <property type="match status" value="1"/>
</dbReference>
<reference evidence="2" key="1">
    <citation type="submission" date="2017-08" db="EMBL/GenBank/DDBJ databases">
        <authorList>
            <person name="Imhoff J.F."/>
            <person name="Rahn T."/>
            <person name="Kuenzel S."/>
            <person name="Neulinger S.C."/>
        </authorList>
    </citation>
    <scope>NUCLEOTIDE SEQUENCE</scope>
    <source>
        <strain evidence="2">IM 151</strain>
    </source>
</reference>
<proteinExistence type="predicted"/>
<dbReference type="Gene3D" id="3.50.50.60">
    <property type="entry name" value="FAD/NAD(P)-binding domain"/>
    <property type="match status" value="1"/>
</dbReference>
<dbReference type="InterPro" id="IPR038732">
    <property type="entry name" value="HpyO/CreE_NAD-binding"/>
</dbReference>
<comment type="caution">
    <text evidence="2">The sequence shown here is derived from an EMBL/GenBank/DDBJ whole genome shotgun (WGS) entry which is preliminary data.</text>
</comment>